<evidence type="ECO:0000313" key="4">
    <source>
        <dbReference type="Proteomes" id="UP000537260"/>
    </source>
</evidence>
<gene>
    <name evidence="3" type="ORF">HNR05_003229</name>
</gene>
<keyword evidence="2" id="KW-0472">Membrane</keyword>
<dbReference type="RefSeq" id="WP_179577144.1">
    <property type="nucleotide sequence ID" value="NZ_JACCFM010000001.1"/>
</dbReference>
<name>A0A7Z0EGY2_9MICO</name>
<protein>
    <submittedName>
        <fullName evidence="3">Uncharacterized protein</fullName>
    </submittedName>
</protein>
<sequence length="52" mass="5544">MSFLPKDELNPKKSGDKGDKNGPSRNRIVLWVIMGGVGAYLVLSGVIGLLTT</sequence>
<keyword evidence="2" id="KW-0812">Transmembrane</keyword>
<dbReference type="AlphaFoldDB" id="A0A7Z0EGY2"/>
<reference evidence="3 4" key="1">
    <citation type="submission" date="2020-07" db="EMBL/GenBank/DDBJ databases">
        <title>Sequencing the genomes of 1000 actinobacteria strains.</title>
        <authorList>
            <person name="Klenk H.-P."/>
        </authorList>
    </citation>
    <scope>NUCLEOTIDE SEQUENCE [LARGE SCALE GENOMIC DNA]</scope>
    <source>
        <strain evidence="3 4">LI1</strain>
    </source>
</reference>
<feature type="transmembrane region" description="Helical" evidence="2">
    <location>
        <begin position="28"/>
        <end position="50"/>
    </location>
</feature>
<comment type="caution">
    <text evidence="3">The sequence shown here is derived from an EMBL/GenBank/DDBJ whole genome shotgun (WGS) entry which is preliminary data.</text>
</comment>
<organism evidence="3 4">
    <name type="scientific">Glaciibacter psychrotolerans</name>
    <dbReference type="NCBI Taxonomy" id="670054"/>
    <lineage>
        <taxon>Bacteria</taxon>
        <taxon>Bacillati</taxon>
        <taxon>Actinomycetota</taxon>
        <taxon>Actinomycetes</taxon>
        <taxon>Micrococcales</taxon>
        <taxon>Microbacteriaceae</taxon>
        <taxon>Glaciibacter</taxon>
    </lineage>
</organism>
<keyword evidence="4" id="KW-1185">Reference proteome</keyword>
<accession>A0A7Z0EGY2</accession>
<keyword evidence="2" id="KW-1133">Transmembrane helix</keyword>
<evidence type="ECO:0000256" key="2">
    <source>
        <dbReference type="SAM" id="Phobius"/>
    </source>
</evidence>
<evidence type="ECO:0000313" key="3">
    <source>
        <dbReference type="EMBL" id="NYJ21438.1"/>
    </source>
</evidence>
<feature type="compositionally biased region" description="Basic and acidic residues" evidence="1">
    <location>
        <begin position="1"/>
        <end position="22"/>
    </location>
</feature>
<dbReference type="Proteomes" id="UP000537260">
    <property type="component" value="Unassembled WGS sequence"/>
</dbReference>
<evidence type="ECO:0000256" key="1">
    <source>
        <dbReference type="SAM" id="MobiDB-lite"/>
    </source>
</evidence>
<feature type="region of interest" description="Disordered" evidence="1">
    <location>
        <begin position="1"/>
        <end position="24"/>
    </location>
</feature>
<proteinExistence type="predicted"/>
<dbReference type="EMBL" id="JACCFM010000001">
    <property type="protein sequence ID" value="NYJ21438.1"/>
    <property type="molecule type" value="Genomic_DNA"/>
</dbReference>